<name>A0A5M8FER5_9GAMM</name>
<sequence length="496" mass="54032">MRNKRIVVIGAGMGGLSAALKLALNGLDVTVVERGQRPGGKLREQHIGERRFYTGPTVLTMPWVLEEIFAEAGASLGERVTLHRADVLARHAWSKDERLDLFGDHERSAAAIAEFAGPAEADGYRRFAAHAKRVYTALEGPFIRSQQPTPVTIFARFGWSGLTELMRIKAVFSLWQALGSYFKDYRLRQLFGRYATYVGASPYHAPATLMLVADVESRGVYAVDGGIHQLPEALATLAQEKGVEIRYDAPVAEILVEGGRSRGVLLQDGERIDADAVICNADASALGTGLFGEQARSAVKPVPPAKRSHSVVTWNLEAKTVGFPMQYHNVFFPPDYAQEFKAVFDELRLPPDPTVYICALDRDDPSAAAPEGPERLLLVVNAPARGDTQTIPEAEIRRCEDKVMQLLSHCGLTLEQSEEVAVTTPNYFERAYPASGGAVFGRVNHGWWGSFDRPGAVTRIPGLYTAGGSVHPGPGIPMAAISGRLAAESLMQRLQD</sequence>
<proteinExistence type="inferred from homology"/>
<dbReference type="Pfam" id="PF01593">
    <property type="entry name" value="Amino_oxidase"/>
    <property type="match status" value="1"/>
</dbReference>
<evidence type="ECO:0000313" key="7">
    <source>
        <dbReference type="EMBL" id="KAA6182410.1"/>
    </source>
</evidence>
<comment type="similarity">
    <text evidence="2 5">Belongs to the carotenoid/retinoid oxidoreductase family.</text>
</comment>
<accession>A0A5M8FER5</accession>
<gene>
    <name evidence="7" type="primary">crtI</name>
    <name evidence="7" type="ORF">F2Q65_17970</name>
</gene>
<protein>
    <submittedName>
        <fullName evidence="7">Phytoene desaturase</fullName>
    </submittedName>
</protein>
<organism evidence="7 8">
    <name type="scientific">Thiohalocapsa marina</name>
    <dbReference type="NCBI Taxonomy" id="424902"/>
    <lineage>
        <taxon>Bacteria</taxon>
        <taxon>Pseudomonadati</taxon>
        <taxon>Pseudomonadota</taxon>
        <taxon>Gammaproteobacteria</taxon>
        <taxon>Chromatiales</taxon>
        <taxon>Chromatiaceae</taxon>
        <taxon>Thiohalocapsa</taxon>
    </lineage>
</organism>
<evidence type="ECO:0000313" key="8">
    <source>
        <dbReference type="Proteomes" id="UP000322981"/>
    </source>
</evidence>
<evidence type="ECO:0000256" key="1">
    <source>
        <dbReference type="ARBA" id="ARBA00004829"/>
    </source>
</evidence>
<dbReference type="AlphaFoldDB" id="A0A5M8FER5"/>
<keyword evidence="8" id="KW-1185">Reference proteome</keyword>
<dbReference type="InterPro" id="IPR002937">
    <property type="entry name" value="Amino_oxidase"/>
</dbReference>
<keyword evidence="4 5" id="KW-0560">Oxidoreductase</keyword>
<dbReference type="InterPro" id="IPR014105">
    <property type="entry name" value="Carotenoid/retinoid_OxRdtase"/>
</dbReference>
<evidence type="ECO:0000256" key="2">
    <source>
        <dbReference type="ARBA" id="ARBA00006046"/>
    </source>
</evidence>
<dbReference type="PANTHER" id="PTHR43734:SF7">
    <property type="entry name" value="4,4'-DIAPONEUROSPORENE OXYGENASE"/>
    <property type="match status" value="1"/>
</dbReference>
<dbReference type="InterPro" id="IPR054841">
    <property type="entry name" value="carotdesatCrtD"/>
</dbReference>
<comment type="pathway">
    <text evidence="1 5">Carotenoid biosynthesis.</text>
</comment>
<comment type="caution">
    <text evidence="7">The sequence shown here is derived from an EMBL/GenBank/DDBJ whole genome shotgun (WGS) entry which is preliminary data.</text>
</comment>
<dbReference type="Proteomes" id="UP000322981">
    <property type="component" value="Unassembled WGS sequence"/>
</dbReference>
<dbReference type="Gene3D" id="3.50.50.60">
    <property type="entry name" value="FAD/NAD(P)-binding domain"/>
    <property type="match status" value="2"/>
</dbReference>
<dbReference type="RefSeq" id="WP_150094784.1">
    <property type="nucleotide sequence ID" value="NZ_JBFUOH010000023.1"/>
</dbReference>
<dbReference type="SUPFAM" id="SSF51905">
    <property type="entry name" value="FAD/NAD(P)-binding domain"/>
    <property type="match status" value="1"/>
</dbReference>
<evidence type="ECO:0000259" key="6">
    <source>
        <dbReference type="Pfam" id="PF01593"/>
    </source>
</evidence>
<dbReference type="NCBIfam" id="TIGR02734">
    <property type="entry name" value="crtI_fam"/>
    <property type="match status" value="1"/>
</dbReference>
<dbReference type="GO" id="GO:0016491">
    <property type="term" value="F:oxidoreductase activity"/>
    <property type="evidence" value="ECO:0007669"/>
    <property type="project" value="UniProtKB-KW"/>
</dbReference>
<evidence type="ECO:0000256" key="5">
    <source>
        <dbReference type="RuleBase" id="RU362075"/>
    </source>
</evidence>
<feature type="domain" description="Amine oxidase" evidence="6">
    <location>
        <begin position="13"/>
        <end position="490"/>
    </location>
</feature>
<dbReference type="EMBL" id="VWXX01000047">
    <property type="protein sequence ID" value="KAA6182410.1"/>
    <property type="molecule type" value="Genomic_DNA"/>
</dbReference>
<keyword evidence="3 5" id="KW-0125">Carotenoid biosynthesis</keyword>
<dbReference type="GO" id="GO:0016117">
    <property type="term" value="P:carotenoid biosynthetic process"/>
    <property type="evidence" value="ECO:0007669"/>
    <property type="project" value="UniProtKB-KW"/>
</dbReference>
<dbReference type="NCBIfam" id="NF045637">
    <property type="entry name" value="carotdesatCrtDProt"/>
    <property type="match status" value="1"/>
</dbReference>
<reference evidence="7 8" key="1">
    <citation type="submission" date="2019-09" db="EMBL/GenBank/DDBJ databases">
        <title>Whole-genome sequence of the purple sulfur bacterium Thiohalocapsa marina DSM 19078.</title>
        <authorList>
            <person name="Kyndt J.A."/>
            <person name="Meyer T.E."/>
        </authorList>
    </citation>
    <scope>NUCLEOTIDE SEQUENCE [LARGE SCALE GENOMIC DNA]</scope>
    <source>
        <strain evidence="7 8">DSM 19078</strain>
    </source>
</reference>
<dbReference type="OrthoDB" id="9774675at2"/>
<dbReference type="PANTHER" id="PTHR43734">
    <property type="entry name" value="PHYTOENE DESATURASE"/>
    <property type="match status" value="1"/>
</dbReference>
<dbReference type="InterPro" id="IPR036188">
    <property type="entry name" value="FAD/NAD-bd_sf"/>
</dbReference>
<evidence type="ECO:0000256" key="3">
    <source>
        <dbReference type="ARBA" id="ARBA00022746"/>
    </source>
</evidence>
<evidence type="ECO:0000256" key="4">
    <source>
        <dbReference type="ARBA" id="ARBA00023002"/>
    </source>
</evidence>